<dbReference type="PANTHER" id="PTHR46376:SF1">
    <property type="entry name" value="LEUCINE-ZIPPER-LIKE TRANSCRIPTIONAL REGULATOR 1"/>
    <property type="match status" value="1"/>
</dbReference>
<proteinExistence type="predicted"/>
<evidence type="ECO:0000313" key="5">
    <source>
        <dbReference type="Proteomes" id="UP001634394"/>
    </source>
</evidence>
<dbReference type="AlphaFoldDB" id="A0ABD3T571"/>
<evidence type="ECO:0000256" key="2">
    <source>
        <dbReference type="ARBA" id="ARBA00022737"/>
    </source>
</evidence>
<protein>
    <submittedName>
        <fullName evidence="4">Uncharacterized protein</fullName>
    </submittedName>
</protein>
<evidence type="ECO:0000256" key="1">
    <source>
        <dbReference type="ARBA" id="ARBA00022441"/>
    </source>
</evidence>
<dbReference type="InterPro" id="IPR015915">
    <property type="entry name" value="Kelch-typ_b-propeller"/>
</dbReference>
<sequence>MQGESLCPHRRQYGWSCLKYDTSQPFPQSRSKHAICLHGDYLYMYAGRDGNISLKDFWRLHIGDMRWEKLNYRGDQPPHLEGHTLVSSQSVLLLFGGEFGDGLTESSLWIINPDLEYIRKVCLDPGCERPCVRRYHSAVMYNGCMYVYGGFVDIRGSSSELWAYHMDAEEWEQISVRHSGQDGSPGGLHGHSAIIHREQMWIYGGMSDLNIKSDLWRFTFASKCWEKMKLKYGPPVLTGHSATVLGDQMLIFGGESNREMVNTLWTLCLKTLIWRQSHCNENLPLPRNFHCSVGVMASSDSDRYLKVGSLPYLQKKMKQLKIERPKTSPESGKVKETGTQLSFHPDHFYTGDCHRDSLNQVKRTIDVASNTKTLSTPQVLSLEKIERENSRVLTANSKEVKDKSPLLEAGKGHFKHTPNRQYSSSSGDGIDNAGVSSSMEELIYISCRPRSVSTDLDDRLDTSRPLRRRRHAKEFQADRYLSQRQSSLQEVTNGLSRETTPAFSHSVFNNSYSSLNSDYHPQRGKRSKLDHDLVLEDLELYDCFPQKIELPFPGSRCSTFPNFLGNSNTVHNEDEIEDKIHITELNDLKNGDIDLHEAESREVTMQEIWLESPLKEEKRPHSWEVLSPESQKDMETKRFNVHGTMEQETQFYNIPTTSESRNGKGLTSCIQTKSVKDRTMQRSVNDPPYMLIIGGKDKQGNNLQSKPLPIWIYRTSGSI</sequence>
<evidence type="ECO:0000313" key="4">
    <source>
        <dbReference type="EMBL" id="KAL3832064.1"/>
    </source>
</evidence>
<reference evidence="4 5" key="1">
    <citation type="submission" date="2024-11" db="EMBL/GenBank/DDBJ databases">
        <title>Chromosome-level genome assembly of the freshwater bivalve Anodonta woodiana.</title>
        <authorList>
            <person name="Chen X."/>
        </authorList>
    </citation>
    <scope>NUCLEOTIDE SEQUENCE [LARGE SCALE GENOMIC DNA]</scope>
    <source>
        <strain evidence="4">MN2024</strain>
        <tissue evidence="4">Gills</tissue>
    </source>
</reference>
<dbReference type="SUPFAM" id="SSF117281">
    <property type="entry name" value="Kelch motif"/>
    <property type="match status" value="1"/>
</dbReference>
<dbReference type="Proteomes" id="UP001634394">
    <property type="component" value="Unassembled WGS sequence"/>
</dbReference>
<keyword evidence="1" id="KW-0880">Kelch repeat</keyword>
<comment type="caution">
    <text evidence="4">The sequence shown here is derived from an EMBL/GenBank/DDBJ whole genome shotgun (WGS) entry which is preliminary data.</text>
</comment>
<accession>A0ABD3T571</accession>
<dbReference type="Pfam" id="PF24681">
    <property type="entry name" value="Kelch_KLHDC2_KLHL20_DRC7"/>
    <property type="match status" value="2"/>
</dbReference>
<name>A0ABD3T571_SINWO</name>
<dbReference type="PANTHER" id="PTHR46376">
    <property type="entry name" value="LEUCINE-ZIPPER-LIKE TRANSCRIPTIONAL REGULATOR 1"/>
    <property type="match status" value="1"/>
</dbReference>
<keyword evidence="2" id="KW-0677">Repeat</keyword>
<dbReference type="EMBL" id="JBJQND010000019">
    <property type="protein sequence ID" value="KAL3832064.1"/>
    <property type="molecule type" value="Genomic_DNA"/>
</dbReference>
<dbReference type="InterPro" id="IPR051568">
    <property type="entry name" value="LZTR1/Attractin"/>
</dbReference>
<evidence type="ECO:0000256" key="3">
    <source>
        <dbReference type="SAM" id="MobiDB-lite"/>
    </source>
</evidence>
<feature type="region of interest" description="Disordered" evidence="3">
    <location>
        <begin position="406"/>
        <end position="433"/>
    </location>
</feature>
<gene>
    <name evidence="4" type="ORF">ACJMK2_023743</name>
</gene>
<dbReference type="Gene3D" id="2.120.10.80">
    <property type="entry name" value="Kelch-type beta propeller"/>
    <property type="match status" value="2"/>
</dbReference>
<organism evidence="4 5">
    <name type="scientific">Sinanodonta woodiana</name>
    <name type="common">Chinese pond mussel</name>
    <name type="synonym">Anodonta woodiana</name>
    <dbReference type="NCBI Taxonomy" id="1069815"/>
    <lineage>
        <taxon>Eukaryota</taxon>
        <taxon>Metazoa</taxon>
        <taxon>Spiralia</taxon>
        <taxon>Lophotrochozoa</taxon>
        <taxon>Mollusca</taxon>
        <taxon>Bivalvia</taxon>
        <taxon>Autobranchia</taxon>
        <taxon>Heteroconchia</taxon>
        <taxon>Palaeoheterodonta</taxon>
        <taxon>Unionida</taxon>
        <taxon>Unionoidea</taxon>
        <taxon>Unionidae</taxon>
        <taxon>Unioninae</taxon>
        <taxon>Sinanodonta</taxon>
    </lineage>
</organism>
<keyword evidence="5" id="KW-1185">Reference proteome</keyword>